<evidence type="ECO:0000256" key="5">
    <source>
        <dbReference type="ARBA" id="ARBA00093637"/>
    </source>
</evidence>
<dbReference type="OrthoDB" id="191995at2759"/>
<dbReference type="PANTHER" id="PTHR22602:SF0">
    <property type="entry name" value="TRANSFERASE CAF17, MITOCHONDRIAL-RELATED"/>
    <property type="match status" value="1"/>
</dbReference>
<evidence type="ECO:0000256" key="6">
    <source>
        <dbReference type="SAM" id="MobiDB-lite"/>
    </source>
</evidence>
<comment type="subcellular location">
    <subcellularLocation>
        <location evidence="1">Mitochondrion matrix</location>
    </subcellularLocation>
</comment>
<evidence type="ECO:0000313" key="7">
    <source>
        <dbReference type="EMBL" id="RPB29823.1"/>
    </source>
</evidence>
<dbReference type="PANTHER" id="PTHR22602">
    <property type="entry name" value="TRANSFERASE CAF17, MITOCHONDRIAL-RELATED"/>
    <property type="match status" value="1"/>
</dbReference>
<proteinExistence type="inferred from homology"/>
<dbReference type="GO" id="GO:0005759">
    <property type="term" value="C:mitochondrial matrix"/>
    <property type="evidence" value="ECO:0007669"/>
    <property type="project" value="UniProtKB-SubCell"/>
</dbReference>
<dbReference type="Gene3D" id="3.30.1360.120">
    <property type="entry name" value="Probable tRNA modification gtpase trme, domain 1"/>
    <property type="match status" value="2"/>
</dbReference>
<evidence type="ECO:0000256" key="3">
    <source>
        <dbReference type="ARBA" id="ARBA00023128"/>
    </source>
</evidence>
<gene>
    <name evidence="7" type="ORF">L211DRAFT_44705</name>
</gene>
<evidence type="ECO:0000256" key="1">
    <source>
        <dbReference type="ARBA" id="ARBA00004305"/>
    </source>
</evidence>
<sequence>MQLHRLNDLKQAITDTTDKPIHQCPRPSTTPHPRAIMPSPTYICPPCRRLLLTTPRLLHKRFTHTHLPAPTSPPLKSGLINLSLPPSPATTTTERPLPRALISLHGPDATKFLQAVTTIDIPLLTTSSPASAYSGFLNAQGRLLWEGFVYNVNGSKVWRERIGEVSIGAGGGRGKWGVDDPCWFVETSGGGAEGLRKWLGRYVLRSKVSITPVPTVWMAGGIGWDVWVAWGAGEKLLSEGVVNFESIPRTNDNRAPGLFTRYLIPTRAPSDIDIPEGGGSGATLSDYHLRRYLHGIAESPLELTPPERSLPHEYNLDLYPPPHGLSFHKGCYVGQELTVRTQHRGVVRKRVIPVQLSPLLPSIPAHHGGIVYDPTAKFQLPPPEAEIVSCHSQVHEGGGGRARSAGRFIAGIGNVGIALVRLWVILGICIQENSETPVLSLKFIDIPPSYTYMISFTTPHQVLLHSIYSPLHSILSPSQTKQNIATIQMITYNNRKSQTQQSTPR</sequence>
<evidence type="ECO:0000256" key="4">
    <source>
        <dbReference type="ARBA" id="ARBA00093447"/>
    </source>
</evidence>
<keyword evidence="8" id="KW-1185">Reference proteome</keyword>
<dbReference type="InterPro" id="IPR045179">
    <property type="entry name" value="YgfZ/GcvT"/>
</dbReference>
<organism evidence="7 8">
    <name type="scientific">Terfezia boudieri ATCC MYA-4762</name>
    <dbReference type="NCBI Taxonomy" id="1051890"/>
    <lineage>
        <taxon>Eukaryota</taxon>
        <taxon>Fungi</taxon>
        <taxon>Dikarya</taxon>
        <taxon>Ascomycota</taxon>
        <taxon>Pezizomycotina</taxon>
        <taxon>Pezizomycetes</taxon>
        <taxon>Pezizales</taxon>
        <taxon>Pezizaceae</taxon>
        <taxon>Terfezia</taxon>
    </lineage>
</organism>
<dbReference type="EMBL" id="ML121527">
    <property type="protein sequence ID" value="RPB29823.1"/>
    <property type="molecule type" value="Genomic_DNA"/>
</dbReference>
<evidence type="ECO:0000313" key="8">
    <source>
        <dbReference type="Proteomes" id="UP000267821"/>
    </source>
</evidence>
<name>A0A3N4M3S9_9PEZI</name>
<dbReference type="SUPFAM" id="SSF103025">
    <property type="entry name" value="Folate-binding domain"/>
    <property type="match status" value="1"/>
</dbReference>
<evidence type="ECO:0000256" key="2">
    <source>
        <dbReference type="ARBA" id="ARBA00022946"/>
    </source>
</evidence>
<keyword evidence="3" id="KW-0496">Mitochondrion</keyword>
<dbReference type="InterPro" id="IPR017703">
    <property type="entry name" value="YgfZ/GCV_T_CS"/>
</dbReference>
<dbReference type="GO" id="GO:0008168">
    <property type="term" value="F:methyltransferase activity"/>
    <property type="evidence" value="ECO:0007669"/>
    <property type="project" value="UniProtKB-KW"/>
</dbReference>
<comment type="similarity">
    <text evidence="4">Belongs to the GcvT family. CAF17/IBA57 subfamily.</text>
</comment>
<dbReference type="InterPro" id="IPR027266">
    <property type="entry name" value="TrmE/GcvT-like"/>
</dbReference>
<feature type="region of interest" description="Disordered" evidence="6">
    <location>
        <begin position="18"/>
        <end position="37"/>
    </location>
</feature>
<dbReference type="Proteomes" id="UP000267821">
    <property type="component" value="Unassembled WGS sequence"/>
</dbReference>
<dbReference type="AlphaFoldDB" id="A0A3N4M3S9"/>
<reference evidence="7 8" key="1">
    <citation type="journal article" date="2018" name="Nat. Ecol. Evol.">
        <title>Pezizomycetes genomes reveal the molecular basis of ectomycorrhizal truffle lifestyle.</title>
        <authorList>
            <person name="Murat C."/>
            <person name="Payen T."/>
            <person name="Noel B."/>
            <person name="Kuo A."/>
            <person name="Morin E."/>
            <person name="Chen J."/>
            <person name="Kohler A."/>
            <person name="Krizsan K."/>
            <person name="Balestrini R."/>
            <person name="Da Silva C."/>
            <person name="Montanini B."/>
            <person name="Hainaut M."/>
            <person name="Levati E."/>
            <person name="Barry K.W."/>
            <person name="Belfiori B."/>
            <person name="Cichocki N."/>
            <person name="Clum A."/>
            <person name="Dockter R.B."/>
            <person name="Fauchery L."/>
            <person name="Guy J."/>
            <person name="Iotti M."/>
            <person name="Le Tacon F."/>
            <person name="Lindquist E.A."/>
            <person name="Lipzen A."/>
            <person name="Malagnac F."/>
            <person name="Mello A."/>
            <person name="Molinier V."/>
            <person name="Miyauchi S."/>
            <person name="Poulain J."/>
            <person name="Riccioni C."/>
            <person name="Rubini A."/>
            <person name="Sitrit Y."/>
            <person name="Splivallo R."/>
            <person name="Traeger S."/>
            <person name="Wang M."/>
            <person name="Zifcakova L."/>
            <person name="Wipf D."/>
            <person name="Zambonelli A."/>
            <person name="Paolocci F."/>
            <person name="Nowrousian M."/>
            <person name="Ottonello S."/>
            <person name="Baldrian P."/>
            <person name="Spatafora J.W."/>
            <person name="Henrissat B."/>
            <person name="Nagy L.G."/>
            <person name="Aury J.M."/>
            <person name="Wincker P."/>
            <person name="Grigoriev I.V."/>
            <person name="Bonfante P."/>
            <person name="Martin F.M."/>
        </authorList>
    </citation>
    <scope>NUCLEOTIDE SEQUENCE [LARGE SCALE GENOMIC DNA]</scope>
    <source>
        <strain evidence="7 8">ATCC MYA-4762</strain>
    </source>
</reference>
<dbReference type="GO" id="GO:0016226">
    <property type="term" value="P:iron-sulfur cluster assembly"/>
    <property type="evidence" value="ECO:0007669"/>
    <property type="project" value="TreeGrafter"/>
</dbReference>
<dbReference type="GO" id="GO:0032259">
    <property type="term" value="P:methylation"/>
    <property type="evidence" value="ECO:0007669"/>
    <property type="project" value="UniProtKB-KW"/>
</dbReference>
<dbReference type="InParanoid" id="A0A3N4M3S9"/>
<keyword evidence="7" id="KW-0489">Methyltransferase</keyword>
<accession>A0A3N4M3S9</accession>
<keyword evidence="7" id="KW-0808">Transferase</keyword>
<keyword evidence="2" id="KW-0809">Transit peptide</keyword>
<protein>
    <recommendedName>
        <fullName evidence="5">Iron-sulfur cluster assembly factor IBA57 homolog, mitochondrial</fullName>
    </recommendedName>
</protein>
<dbReference type="NCBIfam" id="TIGR03317">
    <property type="entry name" value="ygfZ_signature"/>
    <property type="match status" value="1"/>
</dbReference>
<dbReference type="STRING" id="1051890.A0A3N4M3S9"/>